<gene>
    <name evidence="9" type="ORF">PLOB_00008956</name>
</gene>
<keyword evidence="2" id="KW-1003">Cell membrane</keyword>
<evidence type="ECO:0000313" key="10">
    <source>
        <dbReference type="Proteomes" id="UP001159405"/>
    </source>
</evidence>
<evidence type="ECO:0000256" key="1">
    <source>
        <dbReference type="ARBA" id="ARBA00004651"/>
    </source>
</evidence>
<dbReference type="PANTHER" id="PTHR24241:SF76">
    <property type="entry name" value="NEUROPEPTIDE SIFAMIDE RECEPTOR"/>
    <property type="match status" value="1"/>
</dbReference>
<evidence type="ECO:0000256" key="7">
    <source>
        <dbReference type="SAM" id="Phobius"/>
    </source>
</evidence>
<dbReference type="InterPro" id="IPR017452">
    <property type="entry name" value="GPCR_Rhodpsn_7TM"/>
</dbReference>
<comment type="subcellular location">
    <subcellularLocation>
        <location evidence="1">Cell membrane</location>
        <topology evidence="1">Multi-pass membrane protein</topology>
    </subcellularLocation>
</comment>
<comment type="caution">
    <text evidence="9">The sequence shown here is derived from an EMBL/GenBank/DDBJ whole genome shotgun (WGS) entry which is preliminary data.</text>
</comment>
<dbReference type="CDD" id="cd00637">
    <property type="entry name" value="7tm_classA_rhodopsin-like"/>
    <property type="match status" value="1"/>
</dbReference>
<proteinExistence type="predicted"/>
<dbReference type="PROSITE" id="PS50262">
    <property type="entry name" value="G_PROTEIN_RECEP_F1_2"/>
    <property type="match status" value="1"/>
</dbReference>
<name>A0ABN8QP58_9CNID</name>
<evidence type="ECO:0000259" key="8">
    <source>
        <dbReference type="PROSITE" id="PS50262"/>
    </source>
</evidence>
<evidence type="ECO:0000256" key="5">
    <source>
        <dbReference type="ARBA" id="ARBA00023136"/>
    </source>
</evidence>
<evidence type="ECO:0000256" key="3">
    <source>
        <dbReference type="ARBA" id="ARBA00022692"/>
    </source>
</evidence>
<evidence type="ECO:0000256" key="4">
    <source>
        <dbReference type="ARBA" id="ARBA00022989"/>
    </source>
</evidence>
<feature type="transmembrane region" description="Helical" evidence="7">
    <location>
        <begin position="168"/>
        <end position="191"/>
    </location>
</feature>
<feature type="transmembrane region" description="Helical" evidence="7">
    <location>
        <begin position="254"/>
        <end position="276"/>
    </location>
</feature>
<dbReference type="PRINTS" id="PR00237">
    <property type="entry name" value="GPCRRHODOPSN"/>
</dbReference>
<dbReference type="SUPFAM" id="SSF81321">
    <property type="entry name" value="Family A G protein-coupled receptor-like"/>
    <property type="match status" value="1"/>
</dbReference>
<feature type="non-terminal residue" evidence="9">
    <location>
        <position position="281"/>
    </location>
</feature>
<keyword evidence="3 7" id="KW-0812">Transmembrane</keyword>
<feature type="transmembrane region" description="Helical" evidence="7">
    <location>
        <begin position="219"/>
        <end position="242"/>
    </location>
</feature>
<evidence type="ECO:0000313" key="9">
    <source>
        <dbReference type="EMBL" id="CAH3167763.1"/>
    </source>
</evidence>
<dbReference type="EMBL" id="CALNXK010000142">
    <property type="protein sequence ID" value="CAH3167763.1"/>
    <property type="molecule type" value="Genomic_DNA"/>
</dbReference>
<feature type="domain" description="G-protein coupled receptors family 1 profile" evidence="8">
    <location>
        <begin position="24"/>
        <end position="273"/>
    </location>
</feature>
<reference evidence="9 10" key="1">
    <citation type="submission" date="2022-05" db="EMBL/GenBank/DDBJ databases">
        <authorList>
            <consortium name="Genoscope - CEA"/>
            <person name="William W."/>
        </authorList>
    </citation>
    <scope>NUCLEOTIDE SEQUENCE [LARGE SCALE GENOMIC DNA]</scope>
</reference>
<keyword evidence="10" id="KW-1185">Reference proteome</keyword>
<evidence type="ECO:0000256" key="2">
    <source>
        <dbReference type="ARBA" id="ARBA00022475"/>
    </source>
</evidence>
<feature type="transmembrane region" description="Helical" evidence="7">
    <location>
        <begin position="127"/>
        <end position="148"/>
    </location>
</feature>
<dbReference type="PANTHER" id="PTHR24241">
    <property type="entry name" value="NEUROPEPTIDE RECEPTOR-RELATED G-PROTEIN COUPLED RECEPTOR"/>
    <property type="match status" value="1"/>
</dbReference>
<sequence length="281" mass="31313">VAAPGTIITNLTLFLIAIIIGFAGNAKVCYIFVQRRDLRKVPHFLFASLAVNGIISSVFSLPSRLAMLAFARLDKIDYAKPAFYIAVSSSFLCAVVNCVTLSLMAIDRQDCVLRPFNRRMKPSNMKFIIAGKWIGALFLTSVLFFIVLSTFSLGTYFSKLSDLTHNAIFIYYIMGNVLNAVTLIIVIVTAIRVIRTIRSSTLPDAASLHRRQENKLTWLTYKISGVCVACWVPQFICSGLLASGFHRDIILKSALVITSTVGYYNYVLNPLIYYGILKERP</sequence>
<keyword evidence="4 7" id="KW-1133">Transmembrane helix</keyword>
<accession>A0ABN8QP58</accession>
<dbReference type="Gene3D" id="1.20.1070.10">
    <property type="entry name" value="Rhodopsin 7-helix transmembrane proteins"/>
    <property type="match status" value="1"/>
</dbReference>
<organism evidence="9 10">
    <name type="scientific">Porites lobata</name>
    <dbReference type="NCBI Taxonomy" id="104759"/>
    <lineage>
        <taxon>Eukaryota</taxon>
        <taxon>Metazoa</taxon>
        <taxon>Cnidaria</taxon>
        <taxon>Anthozoa</taxon>
        <taxon>Hexacorallia</taxon>
        <taxon>Scleractinia</taxon>
        <taxon>Fungiina</taxon>
        <taxon>Poritidae</taxon>
        <taxon>Porites</taxon>
    </lineage>
</organism>
<dbReference type="InterPro" id="IPR000276">
    <property type="entry name" value="GPCR_Rhodpsn"/>
</dbReference>
<protein>
    <recommendedName>
        <fullName evidence="8">G-protein coupled receptors family 1 profile domain-containing protein</fullName>
    </recommendedName>
</protein>
<feature type="transmembrane region" description="Helical" evidence="7">
    <location>
        <begin position="82"/>
        <end position="106"/>
    </location>
</feature>
<dbReference type="Proteomes" id="UP001159405">
    <property type="component" value="Unassembled WGS sequence"/>
</dbReference>
<feature type="transmembrane region" description="Helical" evidence="7">
    <location>
        <begin position="12"/>
        <end position="32"/>
    </location>
</feature>
<evidence type="ECO:0000256" key="6">
    <source>
        <dbReference type="ARBA" id="ARBA00023170"/>
    </source>
</evidence>
<feature type="non-terminal residue" evidence="9">
    <location>
        <position position="1"/>
    </location>
</feature>
<feature type="transmembrane region" description="Helical" evidence="7">
    <location>
        <begin position="44"/>
        <end position="62"/>
    </location>
</feature>
<dbReference type="Pfam" id="PF00001">
    <property type="entry name" value="7tm_1"/>
    <property type="match status" value="1"/>
</dbReference>
<keyword evidence="5 7" id="KW-0472">Membrane</keyword>
<keyword evidence="6" id="KW-0675">Receptor</keyword>